<evidence type="ECO:0000313" key="6">
    <source>
        <dbReference type="EMBL" id="CAI4017443.1"/>
    </source>
</evidence>
<protein>
    <submittedName>
        <fullName evidence="6">Uncharacterized protein</fullName>
    </submittedName>
</protein>
<evidence type="ECO:0000256" key="4">
    <source>
        <dbReference type="SAM" id="Coils"/>
    </source>
</evidence>
<reference evidence="6" key="1">
    <citation type="submission" date="2022-10" db="EMBL/GenBank/DDBJ databases">
        <authorList>
            <person name="Chen Y."/>
            <person name="Dougan E. K."/>
            <person name="Chan C."/>
            <person name="Rhodes N."/>
            <person name="Thang M."/>
        </authorList>
    </citation>
    <scope>NUCLEOTIDE SEQUENCE</scope>
</reference>
<dbReference type="PROSITE" id="PS50088">
    <property type="entry name" value="ANK_REPEAT"/>
    <property type="match status" value="1"/>
</dbReference>
<dbReference type="InterPro" id="IPR002110">
    <property type="entry name" value="Ankyrin_rpt"/>
</dbReference>
<keyword evidence="1" id="KW-0677">Repeat</keyword>
<evidence type="ECO:0000256" key="3">
    <source>
        <dbReference type="PROSITE-ProRule" id="PRU00023"/>
    </source>
</evidence>
<organism evidence="6">
    <name type="scientific">Cladocopium goreaui</name>
    <dbReference type="NCBI Taxonomy" id="2562237"/>
    <lineage>
        <taxon>Eukaryota</taxon>
        <taxon>Sar</taxon>
        <taxon>Alveolata</taxon>
        <taxon>Dinophyceae</taxon>
        <taxon>Suessiales</taxon>
        <taxon>Symbiodiniaceae</taxon>
        <taxon>Cladocopium</taxon>
    </lineage>
</organism>
<dbReference type="PROSITE" id="PS50297">
    <property type="entry name" value="ANK_REP_REGION"/>
    <property type="match status" value="1"/>
</dbReference>
<dbReference type="Proteomes" id="UP001152797">
    <property type="component" value="Unassembled WGS sequence"/>
</dbReference>
<evidence type="ECO:0000256" key="2">
    <source>
        <dbReference type="ARBA" id="ARBA00023043"/>
    </source>
</evidence>
<dbReference type="SUPFAM" id="SSF56784">
    <property type="entry name" value="HAD-like"/>
    <property type="match status" value="1"/>
</dbReference>
<dbReference type="InterPro" id="IPR036770">
    <property type="entry name" value="Ankyrin_rpt-contain_sf"/>
</dbReference>
<keyword evidence="4" id="KW-0175">Coiled coil</keyword>
<feature type="region of interest" description="Disordered" evidence="5">
    <location>
        <begin position="500"/>
        <end position="524"/>
    </location>
</feature>
<feature type="repeat" description="ANK" evidence="3">
    <location>
        <begin position="379"/>
        <end position="411"/>
    </location>
</feature>
<evidence type="ECO:0000256" key="1">
    <source>
        <dbReference type="ARBA" id="ARBA00022737"/>
    </source>
</evidence>
<dbReference type="EMBL" id="CAMXCT010006635">
    <property type="protein sequence ID" value="CAI4017443.1"/>
    <property type="molecule type" value="Genomic_DNA"/>
</dbReference>
<evidence type="ECO:0000313" key="8">
    <source>
        <dbReference type="Proteomes" id="UP001152797"/>
    </source>
</evidence>
<feature type="region of interest" description="Disordered" evidence="5">
    <location>
        <begin position="446"/>
        <end position="485"/>
    </location>
</feature>
<dbReference type="AlphaFoldDB" id="A0A9P1GM93"/>
<sequence length="1238" mass="138756">MASPLSSPRARSSSRAAFRCQCLERTFARLDEAYPVKLVTFDFDETLTLITYLIEDGDSEEVQKQIVRTNFQTPWVKGSRIENLKSMLKALSTSNSGQRRALAVLTKNYAGQKAVHLLLHIAGLARYFDAIWALPSGGLYRCQDEWYEMPTPNVNHKADLLALVVESPSEFLPQLTQNIDEWKDFGGLKMEGIVSRCEWDPDDGVALSNMSNSHTFTTSSLRICGSEADGADGRMTVLPGVLTLSQVKVCELSRNKQKAVLFTNPLGKACYELNQERVKACLDELDRFRLLEPGLVYASEVRHAAESRPLNAKEWRSFQAEIGCQPLHLACLACGSEVERLLKEGAKDKAKVVQQLAADIVKLLIEYGARLDLADVGPMENTALHLAARAGAAHLLSTLLVLGADCRAVNGDGCTAELLAQRAGQTLCQQILQVMLVEKELDFLDGPKQGRSLRPRSRNSKGSTAPAPPEATPAEGAAPRAREAKGAKYGRDGLWAMLHPDSERSSESDGVDSSDFSACSDASDYEDQTRNLVRKLRIRKARRTEQLQEIQAEHEALQEDAQRLEEMAMSLKDRFKTLTDRLARFDAGDLASTQEEIASERELRSWWEQRSGDLATQVAQLLEQRKRQREEKSQEIYRLEREMRYHQRRVQGLESYWEQFFEAECAAGVIDLLSAEQRCRSLEKELKKMVTDISPDLAMPSALPQLFSPVSPSSGSTLGAARVRKPLAPSGELCAAAAVHRKIHMVEMEHKAKVNEMTDFCNGRFAEKERHIMAALEEKLGEMVRGPLEEQNVSWDTIAQMLLDRDGACAAGRADGQRIASKKDGGQQRSPSGAQVLRFCKVARYDGYYRNLGYVKNMGGIGAHCAEDYETLKMFVEAPSTYKETLCLHCVERHFENSSAHQPVDLIIFDFDETLTLATFMPSDRDFDDLGWEACDLETDWSVEDLLSYNFESPFQSGRLTALRQMLQALSQRYILVILSNNDRGAAAVLNLLRLADLASNFEAIWTAPFRQQVTCGVFRSPSGIWQDFEPPVLEVADEKTEILHHIVANPIRWFPQMLEGAHPRLTTLRPESVILVDDERQNLQHAWHASKTALRYCKVARYDEVYRSCGPLNQLGGIGAHSLEDFEVLQRFAQTPWLFQEPHFPEGVSSEDDVSAAAPYNASRLPGSRSEEWDKLPRRRDTLPRSLSSPSLRPQPQTPPMSRSQSFCLSDGMSPRATNLEMEEDFKTEMCLIGMDE</sequence>
<keyword evidence="8" id="KW-1185">Reference proteome</keyword>
<feature type="compositionally biased region" description="Basic and acidic residues" evidence="5">
    <location>
        <begin position="1170"/>
        <end position="1184"/>
    </location>
</feature>
<accession>A0A9P1GM93</accession>
<feature type="compositionally biased region" description="Low complexity" evidence="5">
    <location>
        <begin position="513"/>
        <end position="522"/>
    </location>
</feature>
<evidence type="ECO:0000256" key="5">
    <source>
        <dbReference type="SAM" id="MobiDB-lite"/>
    </source>
</evidence>
<gene>
    <name evidence="6" type="ORF">C1SCF055_LOCUS42085</name>
</gene>
<dbReference type="OrthoDB" id="411670at2759"/>
<evidence type="ECO:0000313" key="7">
    <source>
        <dbReference type="EMBL" id="CAL1170818.1"/>
    </source>
</evidence>
<feature type="compositionally biased region" description="Low complexity" evidence="5">
    <location>
        <begin position="1185"/>
        <end position="1196"/>
    </location>
</feature>
<proteinExistence type="predicted"/>
<name>A0A9P1GM93_9DINO</name>
<keyword evidence="2 3" id="KW-0040">ANK repeat</keyword>
<dbReference type="EMBL" id="CAMXCT030006635">
    <property type="protein sequence ID" value="CAL4804755.1"/>
    <property type="molecule type" value="Genomic_DNA"/>
</dbReference>
<comment type="caution">
    <text evidence="6">The sequence shown here is derived from an EMBL/GenBank/DDBJ whole genome shotgun (WGS) entry which is preliminary data.</text>
</comment>
<dbReference type="InterPro" id="IPR036412">
    <property type="entry name" value="HAD-like_sf"/>
</dbReference>
<dbReference type="PANTHER" id="PTHR24126">
    <property type="entry name" value="ANKYRIN REPEAT, PH AND SEC7 DOMAIN CONTAINING PROTEIN SECG-RELATED"/>
    <property type="match status" value="1"/>
</dbReference>
<dbReference type="SMART" id="SM00248">
    <property type="entry name" value="ANK"/>
    <property type="match status" value="2"/>
</dbReference>
<dbReference type="SUPFAM" id="SSF48403">
    <property type="entry name" value="Ankyrin repeat"/>
    <property type="match status" value="1"/>
</dbReference>
<dbReference type="PANTHER" id="PTHR24126:SF14">
    <property type="entry name" value="ANK_REP_REGION DOMAIN-CONTAINING PROTEIN"/>
    <property type="match status" value="1"/>
</dbReference>
<feature type="coiled-coil region" evidence="4">
    <location>
        <begin position="533"/>
        <end position="581"/>
    </location>
</feature>
<dbReference type="Pfam" id="PF00023">
    <property type="entry name" value="Ank"/>
    <property type="match status" value="1"/>
</dbReference>
<feature type="region of interest" description="Disordered" evidence="5">
    <location>
        <begin position="1149"/>
        <end position="1223"/>
    </location>
</feature>
<feature type="coiled-coil region" evidence="4">
    <location>
        <begin position="622"/>
        <end position="692"/>
    </location>
</feature>
<reference evidence="7" key="2">
    <citation type="submission" date="2024-04" db="EMBL/GenBank/DDBJ databases">
        <authorList>
            <person name="Chen Y."/>
            <person name="Shah S."/>
            <person name="Dougan E. K."/>
            <person name="Thang M."/>
            <person name="Chan C."/>
        </authorList>
    </citation>
    <scope>NUCLEOTIDE SEQUENCE [LARGE SCALE GENOMIC DNA]</scope>
</reference>
<dbReference type="EMBL" id="CAMXCT020006635">
    <property type="protein sequence ID" value="CAL1170818.1"/>
    <property type="molecule type" value="Genomic_DNA"/>
</dbReference>
<dbReference type="Gene3D" id="1.25.40.20">
    <property type="entry name" value="Ankyrin repeat-containing domain"/>
    <property type="match status" value="1"/>
</dbReference>